<dbReference type="STRING" id="153496.A0U89_08725"/>
<dbReference type="Gene3D" id="2.170.130.10">
    <property type="entry name" value="TonB-dependent receptor, plug domain"/>
    <property type="match status" value="1"/>
</dbReference>
<comment type="similarity">
    <text evidence="12 13">Belongs to the TonB-dependent receptor family.</text>
</comment>
<organism evidence="18 19">
    <name type="scientific">Kozakia baliensis</name>
    <dbReference type="NCBI Taxonomy" id="153496"/>
    <lineage>
        <taxon>Bacteria</taxon>
        <taxon>Pseudomonadati</taxon>
        <taxon>Pseudomonadota</taxon>
        <taxon>Alphaproteobacteria</taxon>
        <taxon>Acetobacterales</taxon>
        <taxon>Acetobacteraceae</taxon>
        <taxon>Kozakia</taxon>
    </lineage>
</organism>
<comment type="subcellular location">
    <subcellularLocation>
        <location evidence="1 12">Cell outer membrane</location>
        <topology evidence="1 12">Multi-pass membrane protein</topology>
    </subcellularLocation>
</comment>
<reference evidence="18 19" key="1">
    <citation type="journal article" date="2016" name="Microb. Cell Fact.">
        <title>Dissection of exopolysaccharide biosynthesis in Kozakia baliensis.</title>
        <authorList>
            <person name="Brandt J.U."/>
            <person name="Jakob F."/>
            <person name="Behr J."/>
            <person name="Geissler A.J."/>
            <person name="Vogel R.F."/>
        </authorList>
    </citation>
    <scope>NUCLEOTIDE SEQUENCE [LARGE SCALE GENOMIC DNA]</scope>
    <source>
        <strain evidence="18 19">DSM 14400</strain>
    </source>
</reference>
<dbReference type="EMBL" id="CP014674">
    <property type="protein sequence ID" value="AOX18226.1"/>
    <property type="molecule type" value="Genomic_DNA"/>
</dbReference>
<dbReference type="Proteomes" id="UP000179145">
    <property type="component" value="Chromosome"/>
</dbReference>
<feature type="domain" description="TonB-dependent receptor-like beta-barrel" evidence="16">
    <location>
        <begin position="300"/>
        <end position="775"/>
    </location>
</feature>
<evidence type="ECO:0000256" key="10">
    <source>
        <dbReference type="ARBA" id="ARBA00023136"/>
    </source>
</evidence>
<keyword evidence="4" id="KW-0410">Iron transport</keyword>
<keyword evidence="19" id="KW-1185">Reference proteome</keyword>
<evidence type="ECO:0000256" key="2">
    <source>
        <dbReference type="ARBA" id="ARBA00022448"/>
    </source>
</evidence>
<evidence type="ECO:0000256" key="13">
    <source>
        <dbReference type="RuleBase" id="RU003357"/>
    </source>
</evidence>
<dbReference type="InterPro" id="IPR000531">
    <property type="entry name" value="Beta-barrel_TonB"/>
</dbReference>
<keyword evidence="9 13" id="KW-0798">TonB box</keyword>
<dbReference type="SUPFAM" id="SSF56935">
    <property type="entry name" value="Porins"/>
    <property type="match status" value="1"/>
</dbReference>
<name>A0A1D8UX86_9PROT</name>
<dbReference type="InterPro" id="IPR039426">
    <property type="entry name" value="TonB-dep_rcpt-like"/>
</dbReference>
<keyword evidence="5 12" id="KW-0812">Transmembrane</keyword>
<evidence type="ECO:0000256" key="12">
    <source>
        <dbReference type="PROSITE-ProRule" id="PRU01360"/>
    </source>
</evidence>
<dbReference type="GO" id="GO:0015344">
    <property type="term" value="F:siderophore uptake transmembrane transporter activity"/>
    <property type="evidence" value="ECO:0007669"/>
    <property type="project" value="TreeGrafter"/>
</dbReference>
<evidence type="ECO:0000256" key="6">
    <source>
        <dbReference type="ARBA" id="ARBA00022729"/>
    </source>
</evidence>
<gene>
    <name evidence="18" type="ORF">A0U89_08725</name>
</gene>
<evidence type="ECO:0000256" key="4">
    <source>
        <dbReference type="ARBA" id="ARBA00022496"/>
    </source>
</evidence>
<dbReference type="InterPro" id="IPR012910">
    <property type="entry name" value="Plug_dom"/>
</dbReference>
<keyword evidence="6 15" id="KW-0732">Signal</keyword>
<dbReference type="PANTHER" id="PTHR32552">
    <property type="entry name" value="FERRICHROME IRON RECEPTOR-RELATED"/>
    <property type="match status" value="1"/>
</dbReference>
<evidence type="ECO:0000256" key="14">
    <source>
        <dbReference type="SAM" id="MobiDB-lite"/>
    </source>
</evidence>
<feature type="compositionally biased region" description="Polar residues" evidence="14">
    <location>
        <begin position="34"/>
        <end position="59"/>
    </location>
</feature>
<evidence type="ECO:0000313" key="18">
    <source>
        <dbReference type="EMBL" id="AOX18226.1"/>
    </source>
</evidence>
<dbReference type="PROSITE" id="PS52016">
    <property type="entry name" value="TONB_DEPENDENT_REC_3"/>
    <property type="match status" value="1"/>
</dbReference>
<dbReference type="RefSeq" id="WP_070403725.1">
    <property type="nucleotide sequence ID" value="NZ_BJVW01000006.1"/>
</dbReference>
<keyword evidence="7" id="KW-0408">Iron</keyword>
<evidence type="ECO:0000256" key="7">
    <source>
        <dbReference type="ARBA" id="ARBA00023004"/>
    </source>
</evidence>
<keyword evidence="2 12" id="KW-0813">Transport</keyword>
<evidence type="ECO:0000259" key="17">
    <source>
        <dbReference type="Pfam" id="PF07715"/>
    </source>
</evidence>
<dbReference type="eggNOG" id="COG4772">
    <property type="taxonomic scope" value="Bacteria"/>
</dbReference>
<evidence type="ECO:0000256" key="3">
    <source>
        <dbReference type="ARBA" id="ARBA00022452"/>
    </source>
</evidence>
<feature type="chain" id="PRO_5009439189" evidence="15">
    <location>
        <begin position="25"/>
        <end position="825"/>
    </location>
</feature>
<evidence type="ECO:0000256" key="8">
    <source>
        <dbReference type="ARBA" id="ARBA00023065"/>
    </source>
</evidence>
<accession>A0A1D8UX86</accession>
<dbReference type="KEGG" id="kba:A0U89_08725"/>
<feature type="signal peptide" evidence="15">
    <location>
        <begin position="1"/>
        <end position="24"/>
    </location>
</feature>
<dbReference type="Pfam" id="PF07715">
    <property type="entry name" value="Plug"/>
    <property type="match status" value="1"/>
</dbReference>
<proteinExistence type="inferred from homology"/>
<dbReference type="PANTHER" id="PTHR32552:SF89">
    <property type="entry name" value="CATECHOLATE SIDEROPHORE RECEPTOR FIU"/>
    <property type="match status" value="1"/>
</dbReference>
<keyword evidence="11 12" id="KW-0998">Cell outer membrane</keyword>
<dbReference type="Pfam" id="PF00593">
    <property type="entry name" value="TonB_dep_Rec_b-barrel"/>
    <property type="match status" value="1"/>
</dbReference>
<dbReference type="Gene3D" id="2.40.170.20">
    <property type="entry name" value="TonB-dependent receptor, beta-barrel domain"/>
    <property type="match status" value="1"/>
</dbReference>
<dbReference type="AlphaFoldDB" id="A0A1D8UX86"/>
<keyword evidence="10 12" id="KW-0472">Membrane</keyword>
<keyword evidence="18" id="KW-0675">Receptor</keyword>
<protein>
    <submittedName>
        <fullName evidence="18">TonB-dependent receptor</fullName>
    </submittedName>
</protein>
<evidence type="ECO:0000256" key="11">
    <source>
        <dbReference type="ARBA" id="ARBA00023237"/>
    </source>
</evidence>
<feature type="region of interest" description="Disordered" evidence="14">
    <location>
        <begin position="34"/>
        <end position="60"/>
    </location>
</feature>
<evidence type="ECO:0000259" key="16">
    <source>
        <dbReference type="Pfam" id="PF00593"/>
    </source>
</evidence>
<keyword evidence="8" id="KW-0406">Ion transport</keyword>
<evidence type="ECO:0000256" key="5">
    <source>
        <dbReference type="ARBA" id="ARBA00022692"/>
    </source>
</evidence>
<dbReference type="InterPro" id="IPR036942">
    <property type="entry name" value="Beta-barrel_TonB_sf"/>
</dbReference>
<keyword evidence="3 12" id="KW-1134">Transmembrane beta strand</keyword>
<evidence type="ECO:0000256" key="1">
    <source>
        <dbReference type="ARBA" id="ARBA00004571"/>
    </source>
</evidence>
<evidence type="ECO:0000256" key="9">
    <source>
        <dbReference type="ARBA" id="ARBA00023077"/>
    </source>
</evidence>
<dbReference type="InterPro" id="IPR037066">
    <property type="entry name" value="Plug_dom_sf"/>
</dbReference>
<dbReference type="GO" id="GO:0009279">
    <property type="term" value="C:cell outer membrane"/>
    <property type="evidence" value="ECO:0007669"/>
    <property type="project" value="UniProtKB-SubCell"/>
</dbReference>
<evidence type="ECO:0000313" key="19">
    <source>
        <dbReference type="Proteomes" id="UP000179145"/>
    </source>
</evidence>
<feature type="domain" description="TonB-dependent receptor plug" evidence="17">
    <location>
        <begin position="88"/>
        <end position="187"/>
    </location>
</feature>
<evidence type="ECO:0000256" key="15">
    <source>
        <dbReference type="SAM" id="SignalP"/>
    </source>
</evidence>
<sequence>MFSRTSRLFATSALVALAASKAYALPVSQARSASTEKASSPQAKPNQGQAPSMLGATSPTDEKIEVSGHSYGDGVTGRALGGGLMVNQDSPKSVSAITRDYIAKQNPALNPMQLIALLPGANVSDTDPMGMTGGHISVRGMTESQMGFTLEGFPINDIGNFAVYPQEIVDAENLRTVRLAQGSADLDSPHISASGGVVDMYMIDPKKRMGGQVDMTYGSFNATRGFARFDTGYIGNTNLRAYFSYSQGRQDHWRGPGWENKKHGEMKVVNDWGDGNRVSLAVVGNSLQNSAYPSVSMASWQKWGLGFNNPLNGNGLAKGDPANTVYDRHYYKGDNNYYKLRPNPFNNIYASMPSTFKLTDHLTMTETPYFWYGYGNGGGAYNTDMTAFTYGKQTLPGNVNGVTGSNVLLYNPSLTETYRPGATTKFTLTTGVNRLMIGYWFEYSKQRQTAPYSFVSTDGTPLSQWGDSGNVVLSNGIKAQYRDTLTQTQVHTPFIGDSLSLLHGKLTIDAGLKYSIVKRQGTNYLPDVSSKYVRTNYNEALPTASVRYKIDQKNQVFVSVATNYRMPQNYALYDSGSYNQRSGLYSTLASVNQKPEISISEEAGWRYQGDVISTSLTYFHYNFTNRLYTQSLTDPISGAFYTTNINGGGMHSDGVDAEIGTRPIHNIRPYVSLEYLHAVTDSNLPAGSGSSADYLHTKGKKAPQAPDWQVGFGLDYDDGKRFANFNLKYVAPQYSTFINDQKIPGYVRMNIGVGYRFPKVSIFRSPTVRLNLQNLSNNHYLNWVNSVQPNAKATRGLFGHTIAAGSPTYTIASPFAAIATISSDF</sequence>